<dbReference type="Gene3D" id="1.20.1560.10">
    <property type="entry name" value="ABC transporter type 1, transmembrane domain"/>
    <property type="match status" value="3"/>
</dbReference>
<sequence>MRSKCHMPSNSSPGVDNVFGPAVGTGYRDGFDFTLLFEQSILSIPPATILLIIPPLRIRYLLRKNFRTRYNAVRITKFGKESFVIAAGFAAVHLALLVLWAYTTVPRTRATIPSVVLNVQLVILSWTEDTRAYPLLSSLFDISQARTLWALQGRNESIATAFTASVGLKATFFPIESTGKRRYLHREYRNLPPESTSGIFKHSKLFLAGFKSVLTLNDLDGLDKNLQSTGQSHKAKYAWQRRKRPERRFEVPIAICKALWWPLLSAVFPRLCLIGFTFAQLFLISSLLDWPRFIAMFRGAIASLVYEHRLSISDGSLDDRSAAITLMTTDIGRISACLVSLNECWALPIEIVIGITLLSIRIVWVNLVPVIMTIFSGMGSMKIAKHIGGRQKIWVDLVQQRIAIMASMLSKIQTVRRMAAASSGCFDRIQKFLPTPSKPANSRRRTQPGRQKLIRATLGHAFCEKGRIEVSPRNIAYCAICGFINENEDTNRIDIKWYETVLRACALGYDLKLLDNGGRAKIGSGSSTVVSGDQMQRIALARALYSRKNALDNAAKKLIMTRLLGENGLLRQLNSAVVETFLIFRSHLCPIQLKVGSDNSKRGAQRYSHELEVLVVILESKYLKIERISIGWQKILTYVFLVILHVFCARSVVEIWLERWATHDGAQKAHYGSVYLVLAVINSVGNRGYVWAILVSLSPSMSRKLHRRLPNTLMRVSSSYLSSTDSGVILNRFSQDIALIEGQLPIGMLVFVPTFNWQEQFLRKNFKLLDTSQRPYYLLYCIQRWLTLAPDLIVAAETATLVGLAIKIKGSVSDGLIGVSLNSILSFSNSLSSVTTSWTQLEISLGSMSRVRDFETNVEIEDEPKEEKGSPAQWPSHSMIQFRQMTSQYSPENVVLRNISFTVQSRQKIRICGRTGSGKSTFLATILGILEISHGSLVIDGIDITSLPREILRERLVTIPQSTLMPEGSSIRTNADLSRHHSDAEIIGALDCGCL</sequence>
<dbReference type="SUPFAM" id="SSF52540">
    <property type="entry name" value="P-loop containing nucleoside triphosphate hydrolases"/>
    <property type="match status" value="1"/>
</dbReference>
<dbReference type="PANTHER" id="PTHR24223:SF399">
    <property type="entry name" value="ABC TRANSPORTER ATNG"/>
    <property type="match status" value="1"/>
</dbReference>
<evidence type="ECO:0000256" key="2">
    <source>
        <dbReference type="ARBA" id="ARBA00022692"/>
    </source>
</evidence>
<protein>
    <submittedName>
        <fullName evidence="10">ATP-dependent bile acid permease, putative</fullName>
    </submittedName>
</protein>
<organism evidence="10 11">
    <name type="scientific">Talaromyces stipitatus (strain ATCC 10500 / CBS 375.48 / QM 6759 / NRRL 1006)</name>
    <name type="common">Penicillium stipitatum</name>
    <dbReference type="NCBI Taxonomy" id="441959"/>
    <lineage>
        <taxon>Eukaryota</taxon>
        <taxon>Fungi</taxon>
        <taxon>Dikarya</taxon>
        <taxon>Ascomycota</taxon>
        <taxon>Pezizomycotina</taxon>
        <taxon>Eurotiomycetes</taxon>
        <taxon>Eurotiomycetidae</taxon>
        <taxon>Eurotiales</taxon>
        <taxon>Trichocomaceae</taxon>
        <taxon>Talaromyces</taxon>
        <taxon>Talaromyces sect. Talaromyces</taxon>
    </lineage>
</organism>
<feature type="transmembrane region" description="Helical" evidence="7">
    <location>
        <begin position="83"/>
        <end position="102"/>
    </location>
</feature>
<dbReference type="GO" id="GO:0016020">
    <property type="term" value="C:membrane"/>
    <property type="evidence" value="ECO:0007669"/>
    <property type="project" value="InterPro"/>
</dbReference>
<dbReference type="RefSeq" id="XP_002481870.1">
    <property type="nucleotide sequence ID" value="XM_002481825.1"/>
</dbReference>
<dbReference type="OrthoDB" id="4357253at2759"/>
<feature type="transmembrane region" description="Helical" evidence="7">
    <location>
        <begin position="41"/>
        <end position="62"/>
    </location>
</feature>
<dbReference type="InParanoid" id="B8MBL4"/>
<evidence type="ECO:0000259" key="9">
    <source>
        <dbReference type="Pfam" id="PF00664"/>
    </source>
</evidence>
<name>B8MBL4_TALSN</name>
<evidence type="ECO:0000256" key="5">
    <source>
        <dbReference type="ARBA" id="ARBA00022989"/>
    </source>
</evidence>
<dbReference type="InterPro" id="IPR050173">
    <property type="entry name" value="ABC_transporter_C-like"/>
</dbReference>
<evidence type="ECO:0000256" key="1">
    <source>
        <dbReference type="ARBA" id="ARBA00022448"/>
    </source>
</evidence>
<dbReference type="InterPro" id="IPR036640">
    <property type="entry name" value="ABC1_TM_sf"/>
</dbReference>
<evidence type="ECO:0000313" key="11">
    <source>
        <dbReference type="Proteomes" id="UP000001745"/>
    </source>
</evidence>
<dbReference type="GO" id="GO:0005524">
    <property type="term" value="F:ATP binding"/>
    <property type="evidence" value="ECO:0007669"/>
    <property type="project" value="UniProtKB-KW"/>
</dbReference>
<keyword evidence="11" id="KW-1185">Reference proteome</keyword>
<dbReference type="InterPro" id="IPR011527">
    <property type="entry name" value="ABC1_TM_dom"/>
</dbReference>
<dbReference type="GO" id="GO:0140359">
    <property type="term" value="F:ABC-type transporter activity"/>
    <property type="evidence" value="ECO:0007669"/>
    <property type="project" value="InterPro"/>
</dbReference>
<keyword evidence="4" id="KW-0067">ATP-binding</keyword>
<dbReference type="InterPro" id="IPR003439">
    <property type="entry name" value="ABC_transporter-like_ATP-bd"/>
</dbReference>
<proteinExistence type="predicted"/>
<dbReference type="STRING" id="441959.B8MBL4"/>
<dbReference type="Gene3D" id="3.40.50.300">
    <property type="entry name" value="P-loop containing nucleotide triphosphate hydrolases"/>
    <property type="match status" value="2"/>
</dbReference>
<evidence type="ECO:0000256" key="3">
    <source>
        <dbReference type="ARBA" id="ARBA00022741"/>
    </source>
</evidence>
<keyword evidence="6 7" id="KW-0472">Membrane</keyword>
<dbReference type="Proteomes" id="UP000001745">
    <property type="component" value="Unassembled WGS sequence"/>
</dbReference>
<feature type="domain" description="ABC transmembrane type-1" evidence="9">
    <location>
        <begin position="652"/>
        <end position="745"/>
    </location>
</feature>
<dbReference type="GeneID" id="8102059"/>
<keyword evidence="5 7" id="KW-1133">Transmembrane helix</keyword>
<keyword evidence="1" id="KW-0813">Transport</keyword>
<dbReference type="AlphaFoldDB" id="B8MBL4"/>
<dbReference type="HOGENOM" id="CLU_300743_0_0_1"/>
<keyword evidence="3" id="KW-0547">Nucleotide-binding</keyword>
<dbReference type="GO" id="GO:0016887">
    <property type="term" value="F:ATP hydrolysis activity"/>
    <property type="evidence" value="ECO:0007669"/>
    <property type="project" value="InterPro"/>
</dbReference>
<evidence type="ECO:0000259" key="8">
    <source>
        <dbReference type="Pfam" id="PF00005"/>
    </source>
</evidence>
<feature type="transmembrane region" description="Helical" evidence="7">
    <location>
        <begin position="351"/>
        <end position="375"/>
    </location>
</feature>
<evidence type="ECO:0000256" key="4">
    <source>
        <dbReference type="ARBA" id="ARBA00022840"/>
    </source>
</evidence>
<feature type="transmembrane region" description="Helical" evidence="7">
    <location>
        <begin position="267"/>
        <end position="288"/>
    </location>
</feature>
<gene>
    <name evidence="10" type="ORF">TSTA_116670</name>
</gene>
<dbReference type="VEuPathDB" id="FungiDB:TSTA_116670"/>
<evidence type="ECO:0000313" key="10">
    <source>
        <dbReference type="EMBL" id="EED17878.1"/>
    </source>
</evidence>
<keyword evidence="2 7" id="KW-0812">Transmembrane</keyword>
<dbReference type="EMBL" id="EQ962655">
    <property type="protein sequence ID" value="EED17878.1"/>
    <property type="molecule type" value="Genomic_DNA"/>
</dbReference>
<dbReference type="PhylomeDB" id="B8MBL4"/>
<dbReference type="InterPro" id="IPR027417">
    <property type="entry name" value="P-loop_NTPase"/>
</dbReference>
<evidence type="ECO:0000256" key="7">
    <source>
        <dbReference type="SAM" id="Phobius"/>
    </source>
</evidence>
<reference evidence="11" key="1">
    <citation type="journal article" date="2015" name="Genome Announc.">
        <title>Genome sequence of the AIDS-associated pathogen Penicillium marneffei (ATCC18224) and its near taxonomic relative Talaromyces stipitatus (ATCC10500).</title>
        <authorList>
            <person name="Nierman W.C."/>
            <person name="Fedorova-Abrams N.D."/>
            <person name="Andrianopoulos A."/>
        </authorList>
    </citation>
    <scope>NUCLEOTIDE SEQUENCE [LARGE SCALE GENOMIC DNA]</scope>
    <source>
        <strain evidence="11">ATCC 10500 / CBS 375.48 / QM 6759 / NRRL 1006</strain>
    </source>
</reference>
<accession>B8MBL4</accession>
<dbReference type="Pfam" id="PF00664">
    <property type="entry name" value="ABC_membrane"/>
    <property type="match status" value="1"/>
</dbReference>
<evidence type="ECO:0000256" key="6">
    <source>
        <dbReference type="ARBA" id="ARBA00023136"/>
    </source>
</evidence>
<dbReference type="PANTHER" id="PTHR24223">
    <property type="entry name" value="ATP-BINDING CASSETTE SUB-FAMILY C"/>
    <property type="match status" value="1"/>
</dbReference>
<dbReference type="SUPFAM" id="SSF90123">
    <property type="entry name" value="ABC transporter transmembrane region"/>
    <property type="match status" value="2"/>
</dbReference>
<feature type="domain" description="ABC transporter" evidence="8">
    <location>
        <begin position="896"/>
        <end position="984"/>
    </location>
</feature>
<dbReference type="Pfam" id="PF00005">
    <property type="entry name" value="ABC_tran"/>
    <property type="match status" value="1"/>
</dbReference>
<dbReference type="eggNOG" id="KOG0054">
    <property type="taxonomic scope" value="Eukaryota"/>
</dbReference>